<dbReference type="AlphaFoldDB" id="A0AAW4YFS7"/>
<accession>A0AAW4YFS7</accession>
<sequence>MAVVNVDLSEYDAIRKRNSELEEQVKELKKLNESLKGGSKVILRKETVVIERFLRERSRYGDMFFHQPTEDDEYNENRRALESSESYVNFEDVRLKVEQAMQDEINRSIHDRNLEKQAYADKKNKLDNEYNGWKAELRKVYEKKTKDLEEEYHRKECDFESEKLRILNLLPKINKLATELHDDLVKRFFMPKHAVELAESIINTTKK</sequence>
<gene>
    <name evidence="2" type="ORF">LYY06_04990</name>
</gene>
<keyword evidence="1" id="KW-0175">Coiled coil</keyword>
<reference evidence="2" key="1">
    <citation type="submission" date="2021-12" db="EMBL/GenBank/DDBJ databases">
        <authorList>
            <person name="Lv X."/>
        </authorList>
    </citation>
    <scope>NUCLEOTIDE SEQUENCE</scope>
    <source>
        <strain evidence="2">HF2106</strain>
    </source>
</reference>
<dbReference type="RefSeq" id="WP_233338862.1">
    <property type="nucleotide sequence ID" value="NZ_JAJTVO010000006.1"/>
</dbReference>
<dbReference type="EMBL" id="JAJTVO010000006">
    <property type="protein sequence ID" value="MCE4121624.1"/>
    <property type="molecule type" value="Genomic_DNA"/>
</dbReference>
<evidence type="ECO:0000313" key="3">
    <source>
        <dbReference type="Proteomes" id="UP001200307"/>
    </source>
</evidence>
<name>A0AAW4YFS7_9BACT</name>
<dbReference type="Proteomes" id="UP001200307">
    <property type="component" value="Unassembled WGS sequence"/>
</dbReference>
<proteinExistence type="predicted"/>
<evidence type="ECO:0000256" key="1">
    <source>
        <dbReference type="SAM" id="Coils"/>
    </source>
</evidence>
<feature type="coiled-coil region" evidence="1">
    <location>
        <begin position="11"/>
        <end position="38"/>
    </location>
</feature>
<evidence type="ECO:0000313" key="2">
    <source>
        <dbReference type="EMBL" id="MCE4121624.1"/>
    </source>
</evidence>
<protein>
    <submittedName>
        <fullName evidence="2">Uncharacterized protein</fullName>
    </submittedName>
</protein>
<comment type="caution">
    <text evidence="2">The sequence shown here is derived from an EMBL/GenBank/DDBJ whole genome shotgun (WGS) entry which is preliminary data.</text>
</comment>
<feature type="coiled-coil region" evidence="1">
    <location>
        <begin position="116"/>
        <end position="158"/>
    </location>
</feature>
<organism evidence="2 3">
    <name type="scientific">Segatella copri</name>
    <dbReference type="NCBI Taxonomy" id="165179"/>
    <lineage>
        <taxon>Bacteria</taxon>
        <taxon>Pseudomonadati</taxon>
        <taxon>Bacteroidota</taxon>
        <taxon>Bacteroidia</taxon>
        <taxon>Bacteroidales</taxon>
        <taxon>Prevotellaceae</taxon>
        <taxon>Segatella</taxon>
    </lineage>
</organism>